<keyword evidence="3" id="KW-0804">Transcription</keyword>
<dbReference type="AlphaFoldDB" id="A0A9X4NVQ1"/>
<dbReference type="InterPro" id="IPR013096">
    <property type="entry name" value="Cupin_2"/>
</dbReference>
<keyword evidence="1" id="KW-0805">Transcription regulation</keyword>
<dbReference type="GO" id="GO:0003700">
    <property type="term" value="F:DNA-binding transcription factor activity"/>
    <property type="evidence" value="ECO:0007669"/>
    <property type="project" value="InterPro"/>
</dbReference>
<keyword evidence="2" id="KW-0238">DNA-binding</keyword>
<protein>
    <submittedName>
        <fullName evidence="5">Cupin 2 barrel domain-containing protein</fullName>
    </submittedName>
</protein>
<dbReference type="PANTHER" id="PTHR46796:SF10">
    <property type="entry name" value="TRANSCRIPTIONAL ACTIVATOR FEAR"/>
    <property type="match status" value="1"/>
</dbReference>
<evidence type="ECO:0000256" key="1">
    <source>
        <dbReference type="ARBA" id="ARBA00023015"/>
    </source>
</evidence>
<accession>A0A9X4NVQ1</accession>
<dbReference type="PANTHER" id="PTHR46796">
    <property type="entry name" value="HTH-TYPE TRANSCRIPTIONAL ACTIVATOR RHAS-RELATED"/>
    <property type="match status" value="1"/>
</dbReference>
<dbReference type="InterPro" id="IPR018060">
    <property type="entry name" value="HTH_AraC"/>
</dbReference>
<evidence type="ECO:0000259" key="4">
    <source>
        <dbReference type="PROSITE" id="PS01124"/>
    </source>
</evidence>
<dbReference type="Pfam" id="PF12833">
    <property type="entry name" value="HTH_18"/>
    <property type="match status" value="1"/>
</dbReference>
<evidence type="ECO:0000256" key="3">
    <source>
        <dbReference type="ARBA" id="ARBA00023163"/>
    </source>
</evidence>
<dbReference type="Proteomes" id="UP001152876">
    <property type="component" value="Unassembled WGS sequence"/>
</dbReference>
<evidence type="ECO:0000313" key="5">
    <source>
        <dbReference type="EMBL" id="MDG5978177.1"/>
    </source>
</evidence>
<dbReference type="Pfam" id="PF07883">
    <property type="entry name" value="Cupin_2"/>
    <property type="match status" value="1"/>
</dbReference>
<dbReference type="GO" id="GO:0043565">
    <property type="term" value="F:sequence-specific DNA binding"/>
    <property type="evidence" value="ECO:0007669"/>
    <property type="project" value="InterPro"/>
</dbReference>
<evidence type="ECO:0000256" key="2">
    <source>
        <dbReference type="ARBA" id="ARBA00023125"/>
    </source>
</evidence>
<feature type="domain" description="HTH araC/xylS-type" evidence="4">
    <location>
        <begin position="138"/>
        <end position="227"/>
    </location>
</feature>
<dbReference type="PROSITE" id="PS01124">
    <property type="entry name" value="HTH_ARAC_FAMILY_2"/>
    <property type="match status" value="1"/>
</dbReference>
<dbReference type="EMBL" id="AOGK01000032">
    <property type="protein sequence ID" value="MDG5978177.1"/>
    <property type="molecule type" value="Genomic_DNA"/>
</dbReference>
<dbReference type="Gene3D" id="2.60.120.10">
    <property type="entry name" value="Jelly Rolls"/>
    <property type="match status" value="1"/>
</dbReference>
<sequence length="227" mass="24734">MNRPADALSVRCYGASHGSHAHDHFQILLGLDGVLELEVDGHGRRVAAGDGAVIFPGDRHDFEASGSARCLVLDSRDARWQHAHHSPEPRTLAPLASYLAAACDSALPRARLLGPALLLEAWTPPAVVRRARRAIDWVALTAWTQARGHEALQVNDLAARVHLSAAQFTTRCREDLGQSPMAWLRGLRLAEARQLRNQGLPVAEVARRTGYRSPSALTAALRKQADH</sequence>
<dbReference type="InterPro" id="IPR011051">
    <property type="entry name" value="RmlC_Cupin_sf"/>
</dbReference>
<proteinExistence type="predicted"/>
<organism evidence="5 6">
    <name type="scientific">Hydrogenophaga taeniospiralis CCUG 15921</name>
    <dbReference type="NCBI Taxonomy" id="1281780"/>
    <lineage>
        <taxon>Bacteria</taxon>
        <taxon>Pseudomonadati</taxon>
        <taxon>Pseudomonadota</taxon>
        <taxon>Betaproteobacteria</taxon>
        <taxon>Burkholderiales</taxon>
        <taxon>Comamonadaceae</taxon>
        <taxon>Hydrogenophaga</taxon>
    </lineage>
</organism>
<dbReference type="OrthoDB" id="8811403at2"/>
<dbReference type="SMART" id="SM00342">
    <property type="entry name" value="HTH_ARAC"/>
    <property type="match status" value="1"/>
</dbReference>
<dbReference type="InterPro" id="IPR014710">
    <property type="entry name" value="RmlC-like_jellyroll"/>
</dbReference>
<evidence type="ECO:0000313" key="6">
    <source>
        <dbReference type="Proteomes" id="UP001152876"/>
    </source>
</evidence>
<reference evidence="5" key="1">
    <citation type="submission" date="2013-01" db="EMBL/GenBank/DDBJ databases">
        <title>Genome draft of Hydrogenophaga taeniospiralis 2K1.</title>
        <authorList>
            <person name="Gomila M."/>
            <person name="Lalucat J."/>
        </authorList>
    </citation>
    <scope>NUCLEOTIDE SEQUENCE</scope>
    <source>
        <strain evidence="5">CCUG 15921</strain>
    </source>
</reference>
<gene>
    <name evidence="5" type="ORF">H010_23184</name>
</gene>
<dbReference type="SUPFAM" id="SSF51182">
    <property type="entry name" value="RmlC-like cupins"/>
    <property type="match status" value="1"/>
</dbReference>
<dbReference type="RefSeq" id="WP_068174671.1">
    <property type="nucleotide sequence ID" value="NZ_AOGK01000032.1"/>
</dbReference>
<dbReference type="InterPro" id="IPR050204">
    <property type="entry name" value="AraC_XylS_family_regulators"/>
</dbReference>
<comment type="caution">
    <text evidence="5">The sequence shown here is derived from an EMBL/GenBank/DDBJ whole genome shotgun (WGS) entry which is preliminary data.</text>
</comment>
<dbReference type="Gene3D" id="1.10.10.60">
    <property type="entry name" value="Homeodomain-like"/>
    <property type="match status" value="1"/>
</dbReference>
<name>A0A9X4NVQ1_9BURK</name>
<keyword evidence="6" id="KW-1185">Reference proteome</keyword>